<feature type="region of interest" description="Disordered" evidence="1">
    <location>
        <begin position="47"/>
        <end position="74"/>
    </location>
</feature>
<evidence type="ECO:0000256" key="1">
    <source>
        <dbReference type="SAM" id="MobiDB-lite"/>
    </source>
</evidence>
<organism evidence="2 3">
    <name type="scientific">Catenaria anguillulae PL171</name>
    <dbReference type="NCBI Taxonomy" id="765915"/>
    <lineage>
        <taxon>Eukaryota</taxon>
        <taxon>Fungi</taxon>
        <taxon>Fungi incertae sedis</taxon>
        <taxon>Blastocladiomycota</taxon>
        <taxon>Blastocladiomycetes</taxon>
        <taxon>Blastocladiales</taxon>
        <taxon>Catenariaceae</taxon>
        <taxon>Catenaria</taxon>
    </lineage>
</organism>
<reference evidence="2 3" key="1">
    <citation type="submission" date="2016-07" db="EMBL/GenBank/DDBJ databases">
        <title>Pervasive Adenine N6-methylation of Active Genes in Fungi.</title>
        <authorList>
            <consortium name="DOE Joint Genome Institute"/>
            <person name="Mondo S.J."/>
            <person name="Dannebaum R.O."/>
            <person name="Kuo R.C."/>
            <person name="Labutti K."/>
            <person name="Haridas S."/>
            <person name="Kuo A."/>
            <person name="Salamov A."/>
            <person name="Ahrendt S.R."/>
            <person name="Lipzen A."/>
            <person name="Sullivan W."/>
            <person name="Andreopoulos W.B."/>
            <person name="Clum A."/>
            <person name="Lindquist E."/>
            <person name="Daum C."/>
            <person name="Ramamoorthy G.K."/>
            <person name="Gryganskyi A."/>
            <person name="Culley D."/>
            <person name="Magnuson J.K."/>
            <person name="James T.Y."/>
            <person name="O'Malley M.A."/>
            <person name="Stajich J.E."/>
            <person name="Spatafora J.W."/>
            <person name="Visel A."/>
            <person name="Grigoriev I.V."/>
        </authorList>
    </citation>
    <scope>NUCLEOTIDE SEQUENCE [LARGE SCALE GENOMIC DNA]</scope>
    <source>
        <strain evidence="2 3">PL171</strain>
    </source>
</reference>
<evidence type="ECO:0000313" key="2">
    <source>
        <dbReference type="EMBL" id="ORZ30199.1"/>
    </source>
</evidence>
<sequence>MIHHSMPARLWETERTRDAQVTRHGQAHHNADNGPYTCSGTAVDQTGTYSRHASPTSHIGSYGLQVADGGERAV</sequence>
<dbReference type="PROSITE" id="PS00175">
    <property type="entry name" value="PG_MUTASE"/>
    <property type="match status" value="1"/>
</dbReference>
<gene>
    <name evidence="2" type="ORF">BCR44DRAFT_1445832</name>
</gene>
<dbReference type="GO" id="GO:0003824">
    <property type="term" value="F:catalytic activity"/>
    <property type="evidence" value="ECO:0007669"/>
    <property type="project" value="InterPro"/>
</dbReference>
<feature type="non-terminal residue" evidence="2">
    <location>
        <position position="74"/>
    </location>
</feature>
<keyword evidence="3" id="KW-1185">Reference proteome</keyword>
<dbReference type="Proteomes" id="UP000193411">
    <property type="component" value="Unassembled WGS sequence"/>
</dbReference>
<comment type="caution">
    <text evidence="2">The sequence shown here is derived from an EMBL/GenBank/DDBJ whole genome shotgun (WGS) entry which is preliminary data.</text>
</comment>
<dbReference type="AlphaFoldDB" id="A0A1Y2H6P2"/>
<name>A0A1Y2H6P2_9FUNG</name>
<accession>A0A1Y2H6P2</accession>
<evidence type="ECO:0000313" key="3">
    <source>
        <dbReference type="Proteomes" id="UP000193411"/>
    </source>
</evidence>
<dbReference type="InterPro" id="IPR001345">
    <property type="entry name" value="PG/BPGM_mutase_AS"/>
</dbReference>
<proteinExistence type="predicted"/>
<feature type="compositionally biased region" description="Polar residues" evidence="1">
    <location>
        <begin position="47"/>
        <end position="59"/>
    </location>
</feature>
<protein>
    <submittedName>
        <fullName evidence="2">Uncharacterized protein</fullName>
    </submittedName>
</protein>
<dbReference type="EMBL" id="MCFL01000097">
    <property type="protein sequence ID" value="ORZ30199.1"/>
    <property type="molecule type" value="Genomic_DNA"/>
</dbReference>